<comment type="caution">
    <text evidence="8">The sequence shown here is derived from an EMBL/GenBank/DDBJ whole genome shotgun (WGS) entry which is preliminary data.</text>
</comment>
<evidence type="ECO:0000256" key="5">
    <source>
        <dbReference type="PROSITE-ProRule" id="PRU01091"/>
    </source>
</evidence>
<evidence type="ECO:0000256" key="2">
    <source>
        <dbReference type="ARBA" id="ARBA00023015"/>
    </source>
</evidence>
<dbReference type="Gene3D" id="1.25.40.10">
    <property type="entry name" value="Tetratricopeptide repeat domain"/>
    <property type="match status" value="1"/>
</dbReference>
<evidence type="ECO:0000256" key="4">
    <source>
        <dbReference type="ARBA" id="ARBA00023163"/>
    </source>
</evidence>
<dbReference type="Pfam" id="PF13191">
    <property type="entry name" value="AAA_16"/>
    <property type="match status" value="1"/>
</dbReference>
<dbReference type="PANTHER" id="PTHR35807">
    <property type="entry name" value="TRANSCRIPTIONAL REGULATOR REDD-RELATED"/>
    <property type="match status" value="1"/>
</dbReference>
<keyword evidence="2" id="KW-0805">Transcription regulation</keyword>
<evidence type="ECO:0000313" key="8">
    <source>
        <dbReference type="EMBL" id="GIH00255.1"/>
    </source>
</evidence>
<evidence type="ECO:0000256" key="3">
    <source>
        <dbReference type="ARBA" id="ARBA00023125"/>
    </source>
</evidence>
<dbReference type="Pfam" id="PF00486">
    <property type="entry name" value="Trans_reg_C"/>
    <property type="match status" value="1"/>
</dbReference>
<dbReference type="SUPFAM" id="SSF46894">
    <property type="entry name" value="C-terminal effector domain of the bipartite response regulators"/>
    <property type="match status" value="1"/>
</dbReference>
<dbReference type="Gene3D" id="1.10.10.10">
    <property type="entry name" value="Winged helix-like DNA-binding domain superfamily/Winged helix DNA-binding domain"/>
    <property type="match status" value="1"/>
</dbReference>
<name>A0ABQ4F029_9ACTN</name>
<gene>
    <name evidence="8" type="ORF">Pma05_68270</name>
</gene>
<evidence type="ECO:0000256" key="6">
    <source>
        <dbReference type="SAM" id="MobiDB-lite"/>
    </source>
</evidence>
<dbReference type="Proteomes" id="UP000621500">
    <property type="component" value="Unassembled WGS sequence"/>
</dbReference>
<dbReference type="InterPro" id="IPR001867">
    <property type="entry name" value="OmpR/PhoB-type_DNA-bd"/>
</dbReference>
<dbReference type="InterPro" id="IPR016032">
    <property type="entry name" value="Sig_transdc_resp-reg_C-effctor"/>
</dbReference>
<dbReference type="SMART" id="SM00862">
    <property type="entry name" value="Trans_reg_C"/>
    <property type="match status" value="1"/>
</dbReference>
<feature type="domain" description="OmpR/PhoB-type" evidence="7">
    <location>
        <begin position="13"/>
        <end position="117"/>
    </location>
</feature>
<dbReference type="InterPro" id="IPR051677">
    <property type="entry name" value="AfsR-DnrI-RedD_regulator"/>
</dbReference>
<sequence>MLGSSSIRAGGNRPEFTRGHPLMQILGPLRLWRNGVELHPGPRQQAYLLAVLLAHAGRPVSTSELIDLVWADDAPASAVNILQKYVGALRRLLEPGLSTRSAGSYLARRGDGYLLTADPGMLDLVTFRTLVETARTCLLDRQRDRALDCYAQALGLWRGSAGDGLAHGLAAMPVFTALDGEFFDACVSAAPLAVSLGRPERVLQALRLAAWMAPLHETVQAALVTVLGATGQRAEALSVFRATRARLAEELGVVPGAALETAHRSVLNQQATPVGAARRKPVAVSETPLGALVGRVGTIAVLRQTVELAFTGGTGLALVEGEPGIGKTRVLEELVGEAERRGALIAWGRCLPDDATPSMWPWMQAARALLGEMPPEWQADRLGVPVDTRGGEPAVPEVPDRGARFRLFERLAALIGRVAAARPVVLVFDDLQWADGASLEMFRHLAARLSAGTVVVGALRDRAPVPGPDLARMLAAASRLPDHRRIRLAPLRPADVAELVHLETGHRPEPAVARAVHARTGGNPFFVRELARFLTDGGPPAADGAVRCGVPSTVRDVVRARTDGLDPDSRDLLRIAALIGADVDLALLARAAGIDGQTCLDRIEPLEALGLLEPRDPYTVHFPHDLVRESVAAATPQRRVADLHLRIADALDRSDAGRLAHHLWAAGPLADLPRTVGALVHAGRRDAARRLMAGPGSVAGQCRVDGGDRAGYGTSGSATSAPYPATNASPPQPATGAPTRWPPPPPSRRGNGAGAVTAPKVHAATPGPRPPSLTPTPTDTTSGC</sequence>
<feature type="region of interest" description="Disordered" evidence="6">
    <location>
        <begin position="710"/>
        <end position="784"/>
    </location>
</feature>
<feature type="DNA-binding region" description="OmpR/PhoB-type" evidence="5">
    <location>
        <begin position="13"/>
        <end position="117"/>
    </location>
</feature>
<keyword evidence="4" id="KW-0804">Transcription</keyword>
<evidence type="ECO:0000256" key="1">
    <source>
        <dbReference type="ARBA" id="ARBA00005820"/>
    </source>
</evidence>
<protein>
    <recommendedName>
        <fullName evidence="7">OmpR/PhoB-type domain-containing protein</fullName>
    </recommendedName>
</protein>
<dbReference type="InterPro" id="IPR027417">
    <property type="entry name" value="P-loop_NTPase"/>
</dbReference>
<reference evidence="8 9" key="1">
    <citation type="submission" date="2021-01" db="EMBL/GenBank/DDBJ databases">
        <title>Whole genome shotgun sequence of Plantactinospora mayteni NBRC 109088.</title>
        <authorList>
            <person name="Komaki H."/>
            <person name="Tamura T."/>
        </authorList>
    </citation>
    <scope>NUCLEOTIDE SEQUENCE [LARGE SCALE GENOMIC DNA]</scope>
    <source>
        <strain evidence="8 9">NBRC 109088</strain>
    </source>
</reference>
<proteinExistence type="inferred from homology"/>
<dbReference type="SMART" id="SM01043">
    <property type="entry name" value="BTAD"/>
    <property type="match status" value="1"/>
</dbReference>
<dbReference type="InterPro" id="IPR005158">
    <property type="entry name" value="BTAD"/>
</dbReference>
<dbReference type="PROSITE" id="PS51755">
    <property type="entry name" value="OMPR_PHOB"/>
    <property type="match status" value="1"/>
</dbReference>
<dbReference type="EMBL" id="BONX01000052">
    <property type="protein sequence ID" value="GIH00255.1"/>
    <property type="molecule type" value="Genomic_DNA"/>
</dbReference>
<evidence type="ECO:0000313" key="9">
    <source>
        <dbReference type="Proteomes" id="UP000621500"/>
    </source>
</evidence>
<dbReference type="CDD" id="cd15831">
    <property type="entry name" value="BTAD"/>
    <property type="match status" value="1"/>
</dbReference>
<evidence type="ECO:0000259" key="7">
    <source>
        <dbReference type="PROSITE" id="PS51755"/>
    </source>
</evidence>
<dbReference type="PANTHER" id="PTHR35807:SF1">
    <property type="entry name" value="TRANSCRIPTIONAL REGULATOR REDD"/>
    <property type="match status" value="1"/>
</dbReference>
<dbReference type="InterPro" id="IPR041664">
    <property type="entry name" value="AAA_16"/>
</dbReference>
<dbReference type="InterPro" id="IPR011990">
    <property type="entry name" value="TPR-like_helical_dom_sf"/>
</dbReference>
<dbReference type="Pfam" id="PF03704">
    <property type="entry name" value="BTAD"/>
    <property type="match status" value="1"/>
</dbReference>
<keyword evidence="9" id="KW-1185">Reference proteome</keyword>
<dbReference type="InterPro" id="IPR036388">
    <property type="entry name" value="WH-like_DNA-bd_sf"/>
</dbReference>
<keyword evidence="3 5" id="KW-0238">DNA-binding</keyword>
<dbReference type="SUPFAM" id="SSF48452">
    <property type="entry name" value="TPR-like"/>
    <property type="match status" value="1"/>
</dbReference>
<feature type="compositionally biased region" description="Low complexity" evidence="6">
    <location>
        <begin position="775"/>
        <end position="784"/>
    </location>
</feature>
<organism evidence="8 9">
    <name type="scientific">Plantactinospora mayteni</name>
    <dbReference type="NCBI Taxonomy" id="566021"/>
    <lineage>
        <taxon>Bacteria</taxon>
        <taxon>Bacillati</taxon>
        <taxon>Actinomycetota</taxon>
        <taxon>Actinomycetes</taxon>
        <taxon>Micromonosporales</taxon>
        <taxon>Micromonosporaceae</taxon>
        <taxon>Plantactinospora</taxon>
    </lineage>
</organism>
<comment type="similarity">
    <text evidence="1">Belongs to the AfsR/DnrI/RedD regulatory family.</text>
</comment>
<accession>A0ABQ4F029</accession>
<dbReference type="SUPFAM" id="SSF52540">
    <property type="entry name" value="P-loop containing nucleoside triphosphate hydrolases"/>
    <property type="match status" value="1"/>
</dbReference>